<dbReference type="InterPro" id="IPR020453">
    <property type="entry name" value="IL-22"/>
</dbReference>
<dbReference type="InterPro" id="IPR020444">
    <property type="entry name" value="IL-24"/>
</dbReference>
<dbReference type="Proteomes" id="UP000261520">
    <property type="component" value="Unplaced"/>
</dbReference>
<dbReference type="AlphaFoldDB" id="A0A3B4AVD4"/>
<protein>
    <recommendedName>
        <fullName evidence="4">Interleukin 22</fullName>
    </recommendedName>
</protein>
<dbReference type="GO" id="GO:0005576">
    <property type="term" value="C:extracellular region"/>
    <property type="evidence" value="ECO:0007669"/>
    <property type="project" value="InterPro"/>
</dbReference>
<keyword evidence="3" id="KW-1185">Reference proteome</keyword>
<evidence type="ECO:0000256" key="1">
    <source>
        <dbReference type="SAM" id="SignalP"/>
    </source>
</evidence>
<dbReference type="InterPro" id="IPR009079">
    <property type="entry name" value="4_helix_cytokine-like_core"/>
</dbReference>
<dbReference type="SUPFAM" id="SSF47266">
    <property type="entry name" value="4-helical cytokines"/>
    <property type="match status" value="1"/>
</dbReference>
<dbReference type="PANTHER" id="PTHR48488">
    <property type="entry name" value="INTERLEUKIN-22"/>
    <property type="match status" value="1"/>
</dbReference>
<name>A0A3B4AVD4_9GOBI</name>
<sequence>MQCLSPAFKSFLRPAAAVLLPLLLIGCIEYAVANPVHRSFSPPLRNPETYKAVNKVSQHAQDNSVDDTGSRLIPRVDTEEDHLKICCLHANILDFYLRNILPRHDNKHPHMHRVRTDLQRVSEDLKTQGCNVTHYHDHRHAVQFRKKLAEMGEEQGINKAVGEINILFSYLQDFCVQPKNQTAAQ</sequence>
<evidence type="ECO:0000313" key="3">
    <source>
        <dbReference type="Proteomes" id="UP000261520"/>
    </source>
</evidence>
<reference evidence="2" key="1">
    <citation type="submission" date="2025-08" db="UniProtKB">
        <authorList>
            <consortium name="Ensembl"/>
        </authorList>
    </citation>
    <scope>IDENTIFICATION</scope>
</reference>
<evidence type="ECO:0000313" key="2">
    <source>
        <dbReference type="Ensembl" id="ENSPMGP00000020291.1"/>
    </source>
</evidence>
<keyword evidence="1" id="KW-0732">Signal</keyword>
<proteinExistence type="predicted"/>
<evidence type="ECO:0008006" key="4">
    <source>
        <dbReference type="Google" id="ProtNLM"/>
    </source>
</evidence>
<dbReference type="Ensembl" id="ENSPMGT00000021619.1">
    <property type="protein sequence ID" value="ENSPMGP00000020291.1"/>
    <property type="gene ID" value="ENSPMGG00000016427.1"/>
</dbReference>
<dbReference type="PANTHER" id="PTHR48488:SF1">
    <property type="entry name" value="INTERLEUKIN-22"/>
    <property type="match status" value="1"/>
</dbReference>
<dbReference type="Gene3D" id="1.20.1250.10">
    <property type="match status" value="1"/>
</dbReference>
<dbReference type="PRINTS" id="PR01937">
    <property type="entry name" value="INTRLEUKIN24"/>
</dbReference>
<accession>A0A3B4AVD4</accession>
<feature type="signal peptide" evidence="1">
    <location>
        <begin position="1"/>
        <end position="33"/>
    </location>
</feature>
<feature type="chain" id="PRO_5017367427" description="Interleukin 22" evidence="1">
    <location>
        <begin position="34"/>
        <end position="185"/>
    </location>
</feature>
<dbReference type="Pfam" id="PF14565">
    <property type="entry name" value="IL22"/>
    <property type="match status" value="1"/>
</dbReference>
<organism evidence="2 3">
    <name type="scientific">Periophthalmus magnuspinnatus</name>
    <dbReference type="NCBI Taxonomy" id="409849"/>
    <lineage>
        <taxon>Eukaryota</taxon>
        <taxon>Metazoa</taxon>
        <taxon>Chordata</taxon>
        <taxon>Craniata</taxon>
        <taxon>Vertebrata</taxon>
        <taxon>Euteleostomi</taxon>
        <taxon>Actinopterygii</taxon>
        <taxon>Neopterygii</taxon>
        <taxon>Teleostei</taxon>
        <taxon>Neoteleostei</taxon>
        <taxon>Acanthomorphata</taxon>
        <taxon>Gobiaria</taxon>
        <taxon>Gobiiformes</taxon>
        <taxon>Gobioidei</taxon>
        <taxon>Gobiidae</taxon>
        <taxon>Oxudercinae</taxon>
        <taxon>Periophthalmus</taxon>
    </lineage>
</organism>
<reference evidence="2" key="2">
    <citation type="submission" date="2025-09" db="UniProtKB">
        <authorList>
            <consortium name="Ensembl"/>
        </authorList>
    </citation>
    <scope>IDENTIFICATION</scope>
</reference>